<evidence type="ECO:0000256" key="6">
    <source>
        <dbReference type="RuleBase" id="RU366058"/>
    </source>
</evidence>
<dbReference type="RefSeq" id="WP_089138307.1">
    <property type="nucleotide sequence ID" value="NZ_AP018685.1"/>
</dbReference>
<accession>A0ABW7IWN5</accession>
<evidence type="ECO:0000256" key="4">
    <source>
        <dbReference type="ARBA" id="ARBA00022989"/>
    </source>
</evidence>
<keyword evidence="2 6" id="KW-1003">Cell membrane</keyword>
<feature type="transmembrane region" description="Helical" evidence="6">
    <location>
        <begin position="42"/>
        <end position="59"/>
    </location>
</feature>
<evidence type="ECO:0000256" key="2">
    <source>
        <dbReference type="ARBA" id="ARBA00022475"/>
    </source>
</evidence>
<comment type="caution">
    <text evidence="8">The sequence shown here is derived from an EMBL/GenBank/DDBJ whole genome shotgun (WGS) entry which is preliminary data.</text>
</comment>
<evidence type="ECO:0000313" key="9">
    <source>
        <dbReference type="Proteomes" id="UP001607151"/>
    </source>
</evidence>
<evidence type="ECO:0000313" key="8">
    <source>
        <dbReference type="EMBL" id="MFH0266029.1"/>
    </source>
</evidence>
<keyword evidence="9" id="KW-1185">Reference proteome</keyword>
<keyword evidence="4 6" id="KW-1133">Transmembrane helix</keyword>
<dbReference type="Pfam" id="PF09335">
    <property type="entry name" value="VTT_dom"/>
    <property type="match status" value="1"/>
</dbReference>
<name>A0ABW7IWN5_9VIBR</name>
<dbReference type="Proteomes" id="UP001607151">
    <property type="component" value="Unassembled WGS sequence"/>
</dbReference>
<evidence type="ECO:0000256" key="5">
    <source>
        <dbReference type="ARBA" id="ARBA00023136"/>
    </source>
</evidence>
<keyword evidence="5 6" id="KW-0472">Membrane</keyword>
<gene>
    <name evidence="8" type="ORF">ACGRQ9_11240</name>
</gene>
<dbReference type="PANTHER" id="PTHR12677">
    <property type="entry name" value="GOLGI APPARATUS MEMBRANE PROTEIN TVP38-RELATED"/>
    <property type="match status" value="1"/>
</dbReference>
<evidence type="ECO:0000259" key="7">
    <source>
        <dbReference type="Pfam" id="PF09335"/>
    </source>
</evidence>
<reference evidence="8 9" key="1">
    <citation type="submission" date="2024-10" db="EMBL/GenBank/DDBJ databases">
        <authorList>
            <person name="Yibar A."/>
            <person name="Saticioglu I.B."/>
            <person name="Duman M."/>
            <person name="Ajmi N."/>
            <person name="Gurler F."/>
            <person name="Ay H."/>
            <person name="Onuk E."/>
            <person name="Guler S."/>
            <person name="Romalde J.L."/>
        </authorList>
    </citation>
    <scope>NUCLEOTIDE SEQUENCE [LARGE SCALE GENOMIC DNA]</scope>
    <source>
        <strain evidence="8 9">14-MA-B</strain>
    </source>
</reference>
<organism evidence="8 9">
    <name type="scientific">Vibrio rumoiensis</name>
    <dbReference type="NCBI Taxonomy" id="76258"/>
    <lineage>
        <taxon>Bacteria</taxon>
        <taxon>Pseudomonadati</taxon>
        <taxon>Pseudomonadota</taxon>
        <taxon>Gammaproteobacteria</taxon>
        <taxon>Vibrionales</taxon>
        <taxon>Vibrionaceae</taxon>
        <taxon>Vibrio</taxon>
    </lineage>
</organism>
<dbReference type="EMBL" id="JBIHSN010000002">
    <property type="protein sequence ID" value="MFH0266029.1"/>
    <property type="molecule type" value="Genomic_DNA"/>
</dbReference>
<dbReference type="PANTHER" id="PTHR12677:SF59">
    <property type="entry name" value="GOLGI APPARATUS MEMBRANE PROTEIN TVP38-RELATED"/>
    <property type="match status" value="1"/>
</dbReference>
<dbReference type="InterPro" id="IPR032816">
    <property type="entry name" value="VTT_dom"/>
</dbReference>
<sequence length="222" mass="24645">MKWLKLILLIAIALLIISQLNSPVMSHITDKNWLLGYIKQNGVTGDLVILGASIVFLSLSGPKQMIALIFGYLYHIYIGIGLALIACLLAASLNYFSARFLFGGVLFRRFPKRMRKFNSFASRKPFFKILLLRLFPIGNNVVTNVLSGSVRVPVLAFFSASLLGYLPQTIIFALMGAGIHSSSHTMIYLSISFAIASTILTGVIYRDHIKSRVEELNMEEAL</sequence>
<keyword evidence="3 6" id="KW-0812">Transmembrane</keyword>
<feature type="transmembrane region" description="Helical" evidence="6">
    <location>
        <begin position="66"/>
        <end position="86"/>
    </location>
</feature>
<comment type="similarity">
    <text evidence="6">Belongs to the TVP38/TMEM64 family.</text>
</comment>
<feature type="transmembrane region" description="Helical" evidence="6">
    <location>
        <begin position="186"/>
        <end position="205"/>
    </location>
</feature>
<comment type="subcellular location">
    <subcellularLocation>
        <location evidence="1 6">Cell membrane</location>
        <topology evidence="1 6">Multi-pass membrane protein</topology>
    </subcellularLocation>
</comment>
<protein>
    <recommendedName>
        <fullName evidence="6">TVP38/TMEM64 family membrane protein</fullName>
    </recommendedName>
</protein>
<dbReference type="InterPro" id="IPR015414">
    <property type="entry name" value="TMEM64"/>
</dbReference>
<feature type="transmembrane region" description="Helical" evidence="6">
    <location>
        <begin position="154"/>
        <end position="174"/>
    </location>
</feature>
<evidence type="ECO:0000256" key="1">
    <source>
        <dbReference type="ARBA" id="ARBA00004651"/>
    </source>
</evidence>
<proteinExistence type="inferred from homology"/>
<feature type="domain" description="VTT" evidence="7">
    <location>
        <begin position="62"/>
        <end position="177"/>
    </location>
</feature>
<evidence type="ECO:0000256" key="3">
    <source>
        <dbReference type="ARBA" id="ARBA00022692"/>
    </source>
</evidence>
<feature type="transmembrane region" description="Helical" evidence="6">
    <location>
        <begin position="130"/>
        <end position="148"/>
    </location>
</feature>